<reference evidence="1 2" key="1">
    <citation type="submission" date="2018-01" db="EMBL/GenBank/DDBJ databases">
        <authorList>
            <person name="Clerissi C."/>
        </authorList>
    </citation>
    <scope>NUCLEOTIDE SEQUENCE [LARGE SCALE GENOMIC DNA]</scope>
    <source>
        <strain evidence="1">Cupriavidus taiwanensis STM 6082</strain>
    </source>
</reference>
<name>A0ABY1VFA2_9BURK</name>
<dbReference type="Proteomes" id="UP000256710">
    <property type="component" value="Unassembled WGS sequence"/>
</dbReference>
<evidence type="ECO:0000313" key="1">
    <source>
        <dbReference type="EMBL" id="SOZ40893.1"/>
    </source>
</evidence>
<evidence type="ECO:0000313" key="2">
    <source>
        <dbReference type="Proteomes" id="UP000256710"/>
    </source>
</evidence>
<protein>
    <submittedName>
        <fullName evidence="1">Uncharacterized protein</fullName>
    </submittedName>
</protein>
<comment type="caution">
    <text evidence="1">The sequence shown here is derived from an EMBL/GenBank/DDBJ whole genome shotgun (WGS) entry which is preliminary data.</text>
</comment>
<proteinExistence type="predicted"/>
<organism evidence="1 2">
    <name type="scientific">Cupriavidus neocaledonicus</name>
    <dbReference type="NCBI Taxonomy" id="1040979"/>
    <lineage>
        <taxon>Bacteria</taxon>
        <taxon>Pseudomonadati</taxon>
        <taxon>Pseudomonadota</taxon>
        <taxon>Betaproteobacteria</taxon>
        <taxon>Burkholderiales</taxon>
        <taxon>Burkholderiaceae</taxon>
        <taxon>Cupriavidus</taxon>
    </lineage>
</organism>
<dbReference type="EMBL" id="OFTC01000087">
    <property type="protein sequence ID" value="SOZ40893.1"/>
    <property type="molecule type" value="Genomic_DNA"/>
</dbReference>
<gene>
    <name evidence="1" type="ORF">CBM2605_U10014</name>
</gene>
<accession>A0ABY1VFA2</accession>
<keyword evidence="2" id="KW-1185">Reference proteome</keyword>
<sequence length="196" mass="21320">MSDHREAGLWWQRAGLGILAGPSARDVAFIMNHGSRSQQSKHDAAHACAGRRYSASRSDIPATYGQRMRSFPPSAGYHLEALLALSAQAEIPRLTGRTPAPALVLLEREVLSGGVAVEIKDLVQCLRFADARPGQPCRRAWLSPMKPDRTPARFLLLLRLRCFGTAANLFAVRANTPTAAGLSARTWRGAEQPVVL</sequence>